<dbReference type="GO" id="GO:0003700">
    <property type="term" value="F:DNA-binding transcription factor activity"/>
    <property type="evidence" value="ECO:0007669"/>
    <property type="project" value="InterPro"/>
</dbReference>
<proteinExistence type="inferred from homology"/>
<feature type="region of interest" description="Disordered" evidence="8">
    <location>
        <begin position="416"/>
        <end position="466"/>
    </location>
</feature>
<dbReference type="Pfam" id="PF07777">
    <property type="entry name" value="MFMR"/>
    <property type="match status" value="1"/>
</dbReference>
<protein>
    <recommendedName>
        <fullName evidence="9">BZIP domain-containing protein</fullName>
    </recommendedName>
</protein>
<evidence type="ECO:0000259" key="9">
    <source>
        <dbReference type="PROSITE" id="PS50217"/>
    </source>
</evidence>
<dbReference type="InterPro" id="IPR012900">
    <property type="entry name" value="MFMR"/>
</dbReference>
<dbReference type="InterPro" id="IPR045314">
    <property type="entry name" value="bZIP_plant_GBF1"/>
</dbReference>
<dbReference type="GO" id="GO:0000976">
    <property type="term" value="F:transcription cis-regulatory region binding"/>
    <property type="evidence" value="ECO:0007669"/>
    <property type="project" value="UniProtKB-ARBA"/>
</dbReference>
<feature type="compositionally biased region" description="Basic and acidic residues" evidence="8">
    <location>
        <begin position="437"/>
        <end position="451"/>
    </location>
</feature>
<accession>A0A0D6QU58</accession>
<feature type="region of interest" description="Disordered" evidence="8">
    <location>
        <begin position="127"/>
        <end position="201"/>
    </location>
</feature>
<dbReference type="PANTHER" id="PTHR45967:SF38">
    <property type="entry name" value="G-BOX-BINDING FACTOR 2"/>
    <property type="match status" value="1"/>
</dbReference>
<dbReference type="AlphaFoldDB" id="A0A0D6QU58"/>
<evidence type="ECO:0000256" key="2">
    <source>
        <dbReference type="ARBA" id="ARBA00007163"/>
    </source>
</evidence>
<comment type="subcellular location">
    <subcellularLocation>
        <location evidence="1">Nucleus</location>
    </subcellularLocation>
</comment>
<dbReference type="Pfam" id="PF00170">
    <property type="entry name" value="bZIP_1"/>
    <property type="match status" value="1"/>
</dbReference>
<dbReference type="InterPro" id="IPR044827">
    <property type="entry name" value="GBF-like"/>
</dbReference>
<dbReference type="PROSITE" id="PS50217">
    <property type="entry name" value="BZIP"/>
    <property type="match status" value="1"/>
</dbReference>
<dbReference type="InterPro" id="IPR004827">
    <property type="entry name" value="bZIP"/>
</dbReference>
<evidence type="ECO:0000256" key="7">
    <source>
        <dbReference type="SAM" id="Coils"/>
    </source>
</evidence>
<feature type="compositionally biased region" description="Low complexity" evidence="8">
    <location>
        <begin position="166"/>
        <end position="186"/>
    </location>
</feature>
<evidence type="ECO:0000256" key="4">
    <source>
        <dbReference type="ARBA" id="ARBA00023125"/>
    </source>
</evidence>
<dbReference type="InterPro" id="IPR046347">
    <property type="entry name" value="bZIP_sf"/>
</dbReference>
<evidence type="ECO:0000256" key="3">
    <source>
        <dbReference type="ARBA" id="ARBA00023015"/>
    </source>
</evidence>
<dbReference type="SUPFAM" id="SSF57959">
    <property type="entry name" value="Leucine zipper domain"/>
    <property type="match status" value="1"/>
</dbReference>
<feature type="compositionally biased region" description="Basic and acidic residues" evidence="8">
    <location>
        <begin position="333"/>
        <end position="345"/>
    </location>
</feature>
<evidence type="ECO:0000256" key="5">
    <source>
        <dbReference type="ARBA" id="ARBA00023163"/>
    </source>
</evidence>
<keyword evidence="5" id="KW-0804">Transcription</keyword>
<keyword evidence="4" id="KW-0238">DNA-binding</keyword>
<evidence type="ECO:0000313" key="10">
    <source>
        <dbReference type="EMBL" id="JAG94059.1"/>
    </source>
</evidence>
<feature type="compositionally biased region" description="Basic and acidic residues" evidence="8">
    <location>
        <begin position="130"/>
        <end position="142"/>
    </location>
</feature>
<evidence type="ECO:0000256" key="8">
    <source>
        <dbReference type="SAM" id="MobiDB-lite"/>
    </source>
</evidence>
<evidence type="ECO:0000256" key="6">
    <source>
        <dbReference type="ARBA" id="ARBA00023242"/>
    </source>
</evidence>
<feature type="coiled-coil region" evidence="7">
    <location>
        <begin position="349"/>
        <end position="397"/>
    </location>
</feature>
<dbReference type="GO" id="GO:0005634">
    <property type="term" value="C:nucleus"/>
    <property type="evidence" value="ECO:0007669"/>
    <property type="project" value="UniProtKB-SubCell"/>
</dbReference>
<keyword evidence="3" id="KW-0805">Transcription regulation</keyword>
<dbReference type="PANTHER" id="PTHR45967">
    <property type="entry name" value="G-BOX-BINDING FACTOR 3-RELATED"/>
    <property type="match status" value="1"/>
</dbReference>
<keyword evidence="7" id="KW-0175">Coiled coil</keyword>
<dbReference type="Pfam" id="PF16596">
    <property type="entry name" value="MFMR_assoc"/>
    <property type="match status" value="1"/>
</dbReference>
<feature type="domain" description="BZIP" evidence="9">
    <location>
        <begin position="324"/>
        <end position="387"/>
    </location>
</feature>
<dbReference type="CDD" id="cd14702">
    <property type="entry name" value="bZIP_plant_GBF1"/>
    <property type="match status" value="1"/>
</dbReference>
<dbReference type="EMBL" id="GCKF01044725">
    <property type="protein sequence ID" value="JAG94059.1"/>
    <property type="molecule type" value="Transcribed_RNA"/>
</dbReference>
<feature type="region of interest" description="Disordered" evidence="8">
    <location>
        <begin position="324"/>
        <end position="345"/>
    </location>
</feature>
<feature type="region of interest" description="Disordered" evidence="8">
    <location>
        <begin position="1"/>
        <end position="30"/>
    </location>
</feature>
<comment type="similarity">
    <text evidence="2">Belongs to the bZIP family.</text>
</comment>
<organism evidence="10">
    <name type="scientific">Araucaria cunninghamii</name>
    <name type="common">Hoop pine</name>
    <name type="synonym">Moreton Bay pine</name>
    <dbReference type="NCBI Taxonomy" id="56994"/>
    <lineage>
        <taxon>Eukaryota</taxon>
        <taxon>Viridiplantae</taxon>
        <taxon>Streptophyta</taxon>
        <taxon>Embryophyta</taxon>
        <taxon>Tracheophyta</taxon>
        <taxon>Spermatophyta</taxon>
        <taxon>Pinopsida</taxon>
        <taxon>Pinidae</taxon>
        <taxon>Conifers II</taxon>
        <taxon>Araucariales</taxon>
        <taxon>Araucariaceae</taxon>
        <taxon>Araucaria</taxon>
    </lineage>
</organism>
<dbReference type="PROSITE" id="PS00036">
    <property type="entry name" value="BZIP_BASIC"/>
    <property type="match status" value="1"/>
</dbReference>
<evidence type="ECO:0000256" key="1">
    <source>
        <dbReference type="ARBA" id="ARBA00004123"/>
    </source>
</evidence>
<reference evidence="10" key="1">
    <citation type="submission" date="2015-03" db="EMBL/GenBank/DDBJ databases">
        <title>A transcriptome of Araucaria cunninghamii, an australian fine timber species.</title>
        <authorList>
            <person name="Jing Yi C.J.Y."/>
            <person name="Yin San L.Y.S."/>
            <person name="Abdul Karim S.S."/>
            <person name="Wan Azmi N.N."/>
            <person name="Hercus R.R."/>
            <person name="Croft L.L."/>
        </authorList>
    </citation>
    <scope>NUCLEOTIDE SEQUENCE</scope>
    <source>
        <strain evidence="10">MI0301</strain>
        <tissue evidence="10">Leaf</tissue>
    </source>
</reference>
<dbReference type="Gene3D" id="1.20.5.170">
    <property type="match status" value="1"/>
</dbReference>
<keyword evidence="6" id="KW-0539">Nucleus</keyword>
<name>A0A0D6QU58_ARACU</name>
<sequence length="466" mass="49289">MGTGEEGTPTKPPAKPPTSTSNQETPTTPAYPDWAAAFQAYYGPGATPPPPAFFASTVGTAPTPHPYMWGGQPLMPPYGTPLPYPAMYPPGGIYAHPSMPPGALPYAHYGMPSPGNAEVTTAAALANAEAEAKSSEGKDKNTMKRSKGSLGSLGMITGKGGEKATSGSANEAGSQSGESGSDGSSEGSEEDNAQNESQVARKRSFDQMIVDGANAQNNNVSTYNTQTGEPYMNSSGHAMGNPISQTVALPLVPVTGKPATSGPITNLNIGMDYWNASAAGAITTVKARGNTTGIPTAIVPTTAQLMPAGREGVPPELWIQDERELKRQRRKQSNRESARRSRLRKQAECEELASKVDSLTVENLNLRSELTRLAEECKKLTQENVSMMEQLNKLHGEDTTTASEENGPTKIGLQSVKAEGNGHYHDISRGINSNSSERNEQKQSEKCDSNGKLHTLLDANVRSDTG</sequence>
<dbReference type="SMART" id="SM00338">
    <property type="entry name" value="BRLZ"/>
    <property type="match status" value="1"/>
</dbReference>